<dbReference type="PANTHER" id="PTHR42743">
    <property type="entry name" value="AMINO-ACID AMINOTRANSFERASE"/>
    <property type="match status" value="1"/>
</dbReference>
<keyword evidence="2" id="KW-0808">Transferase</keyword>
<dbReference type="PANTHER" id="PTHR42743:SF4">
    <property type="entry name" value="BRANCHED-CHAIN-AMINO-ACID AMINOTRANSFERASE-RELATED"/>
    <property type="match status" value="1"/>
</dbReference>
<reference evidence="2" key="1">
    <citation type="journal article" date="2014" name="Int. J. Syst. Evol. Microbiol.">
        <title>Complete genome of a new Firmicutes species belonging to the dominant human colonic microbiota ('Ruminococcus bicirculans') reveals two chromosomes and a selective capacity to utilize plant glucans.</title>
        <authorList>
            <consortium name="NISC Comparative Sequencing Program"/>
            <person name="Wegmann U."/>
            <person name="Louis P."/>
            <person name="Goesmann A."/>
            <person name="Henrissat B."/>
            <person name="Duncan S.H."/>
            <person name="Flint H.J."/>
        </authorList>
    </citation>
    <scope>NUCLEOTIDE SEQUENCE</scope>
    <source>
        <strain evidence="2">CECT 7703</strain>
    </source>
</reference>
<comment type="caution">
    <text evidence="2">The sequence shown here is derived from an EMBL/GenBank/DDBJ whole genome shotgun (WGS) entry which is preliminary data.</text>
</comment>
<evidence type="ECO:0000256" key="1">
    <source>
        <dbReference type="ARBA" id="ARBA00009320"/>
    </source>
</evidence>
<dbReference type="Gene3D" id="3.30.470.10">
    <property type="match status" value="1"/>
</dbReference>
<sequence length="307" mass="34415">MSGNTPAYAWLNGTIVPWDQCLIHARTQGAFWGANAFEGVRAYWNNSDRQLYIYRLEDHIARLRASMHCLDMPQTYSDTEITAAILELLRANRYEEDVHIVIVPYFAMGRNFDPLCHTEDTGMHITVLPMPRSPRYHQGAKAGISSWRRISDDTMPPRIKTGANYHNSRLAQHEAVRNGHDTAILLNHRATVAECPGSCLAIYRDGVLSTPPGTSGVLEGITINAVARLTAEHLPLRFERREIDRTELYLADEVLTCGTLAEIQPIVSVDGKAIGKGQPGPTTRMLQELYEAEVRLNPTEKYSLAVY</sequence>
<dbReference type="CDD" id="cd00449">
    <property type="entry name" value="PLPDE_IV"/>
    <property type="match status" value="1"/>
</dbReference>
<evidence type="ECO:0000313" key="2">
    <source>
        <dbReference type="EMBL" id="MDN3576661.1"/>
    </source>
</evidence>
<name>A0ABT8B4V3_9NEIS</name>
<accession>A0ABT8B4V3</accession>
<dbReference type="InterPro" id="IPR050571">
    <property type="entry name" value="Class-IV_PLP-Dep_Aminotrnsfr"/>
</dbReference>
<dbReference type="Gene3D" id="3.20.10.10">
    <property type="entry name" value="D-amino Acid Aminotransferase, subunit A, domain 2"/>
    <property type="match status" value="1"/>
</dbReference>
<reference evidence="2" key="2">
    <citation type="submission" date="2023-06" db="EMBL/GenBank/DDBJ databases">
        <authorList>
            <person name="Lucena T."/>
            <person name="Sun Q."/>
        </authorList>
    </citation>
    <scope>NUCLEOTIDE SEQUENCE</scope>
    <source>
        <strain evidence="2">CECT 7703</strain>
    </source>
</reference>
<gene>
    <name evidence="2" type="ORF">QWZ03_07790</name>
</gene>
<dbReference type="GO" id="GO:0008483">
    <property type="term" value="F:transaminase activity"/>
    <property type="evidence" value="ECO:0007669"/>
    <property type="project" value="UniProtKB-KW"/>
</dbReference>
<dbReference type="InterPro" id="IPR001544">
    <property type="entry name" value="Aminotrans_IV"/>
</dbReference>
<keyword evidence="3" id="KW-1185">Reference proteome</keyword>
<organism evidence="2 3">
    <name type="scientific">Chitinimonas viridis</name>
    <dbReference type="NCBI Taxonomy" id="664880"/>
    <lineage>
        <taxon>Bacteria</taxon>
        <taxon>Pseudomonadati</taxon>
        <taxon>Pseudomonadota</taxon>
        <taxon>Betaproteobacteria</taxon>
        <taxon>Neisseriales</taxon>
        <taxon>Chitinibacteraceae</taxon>
        <taxon>Chitinimonas</taxon>
    </lineage>
</organism>
<dbReference type="RefSeq" id="WP_290332189.1">
    <property type="nucleotide sequence ID" value="NZ_JAUFPU010000005.1"/>
</dbReference>
<dbReference type="EMBL" id="JAUFPU010000005">
    <property type="protein sequence ID" value="MDN3576661.1"/>
    <property type="molecule type" value="Genomic_DNA"/>
</dbReference>
<protein>
    <submittedName>
        <fullName evidence="2">Aminotransferase class IV</fullName>
    </submittedName>
</protein>
<dbReference type="Pfam" id="PF01063">
    <property type="entry name" value="Aminotran_4"/>
    <property type="match status" value="1"/>
</dbReference>
<evidence type="ECO:0000313" key="3">
    <source>
        <dbReference type="Proteomes" id="UP001180081"/>
    </source>
</evidence>
<dbReference type="InterPro" id="IPR036038">
    <property type="entry name" value="Aminotransferase-like"/>
</dbReference>
<dbReference type="InterPro" id="IPR043132">
    <property type="entry name" value="BCAT-like_C"/>
</dbReference>
<dbReference type="SUPFAM" id="SSF56752">
    <property type="entry name" value="D-aminoacid aminotransferase-like PLP-dependent enzymes"/>
    <property type="match status" value="1"/>
</dbReference>
<dbReference type="InterPro" id="IPR043131">
    <property type="entry name" value="BCAT-like_N"/>
</dbReference>
<proteinExistence type="inferred from homology"/>
<dbReference type="Proteomes" id="UP001180081">
    <property type="component" value="Unassembled WGS sequence"/>
</dbReference>
<keyword evidence="2" id="KW-0032">Aminotransferase</keyword>
<comment type="similarity">
    <text evidence="1">Belongs to the class-IV pyridoxal-phosphate-dependent aminotransferase family.</text>
</comment>